<comment type="caution">
    <text evidence="1">The sequence shown here is derived from an EMBL/GenBank/DDBJ whole genome shotgun (WGS) entry which is preliminary data.</text>
</comment>
<dbReference type="OrthoDB" id="416119at2759"/>
<evidence type="ECO:0000313" key="1">
    <source>
        <dbReference type="EMBL" id="CAF1163080.1"/>
    </source>
</evidence>
<dbReference type="Proteomes" id="UP000681722">
    <property type="component" value="Unassembled WGS sequence"/>
</dbReference>
<protein>
    <submittedName>
        <fullName evidence="1">Uncharacterized protein</fullName>
    </submittedName>
</protein>
<keyword evidence="3" id="KW-1185">Reference proteome</keyword>
<organism evidence="1 3">
    <name type="scientific">Didymodactylos carnosus</name>
    <dbReference type="NCBI Taxonomy" id="1234261"/>
    <lineage>
        <taxon>Eukaryota</taxon>
        <taxon>Metazoa</taxon>
        <taxon>Spiralia</taxon>
        <taxon>Gnathifera</taxon>
        <taxon>Rotifera</taxon>
        <taxon>Eurotatoria</taxon>
        <taxon>Bdelloidea</taxon>
        <taxon>Philodinida</taxon>
        <taxon>Philodinidae</taxon>
        <taxon>Didymodactylos</taxon>
    </lineage>
</organism>
<proteinExistence type="predicted"/>
<gene>
    <name evidence="1" type="ORF">GPM918_LOCUS21782</name>
    <name evidence="2" type="ORF">SRO942_LOCUS21784</name>
</gene>
<sequence length="99" mass="11188">MLRSPGILNGQYKSLGNKILLPNEDPIIKAIGYADDVTTVAFEIQDEHETFGMFDLYNRASGGKINVKKTELFRISIWLDPPRFQARTNRDSCIFLGVP</sequence>
<dbReference type="Proteomes" id="UP000663829">
    <property type="component" value="Unassembled WGS sequence"/>
</dbReference>
<evidence type="ECO:0000313" key="3">
    <source>
        <dbReference type="Proteomes" id="UP000663829"/>
    </source>
</evidence>
<name>A0A814TLT4_9BILA</name>
<evidence type="ECO:0000313" key="2">
    <source>
        <dbReference type="EMBL" id="CAF3926772.1"/>
    </source>
</evidence>
<accession>A0A814TLT4</accession>
<dbReference type="AlphaFoldDB" id="A0A814TLT4"/>
<dbReference type="EMBL" id="CAJOBC010007276">
    <property type="protein sequence ID" value="CAF3926772.1"/>
    <property type="molecule type" value="Genomic_DNA"/>
</dbReference>
<dbReference type="EMBL" id="CAJNOQ010007275">
    <property type="protein sequence ID" value="CAF1163080.1"/>
    <property type="molecule type" value="Genomic_DNA"/>
</dbReference>
<reference evidence="1" key="1">
    <citation type="submission" date="2021-02" db="EMBL/GenBank/DDBJ databases">
        <authorList>
            <person name="Nowell W R."/>
        </authorList>
    </citation>
    <scope>NUCLEOTIDE SEQUENCE</scope>
</reference>